<feature type="active site" evidence="13">
    <location>
        <position position="8"/>
    </location>
</feature>
<keyword evidence="9 13" id="KW-0238">DNA-binding</keyword>
<comment type="similarity">
    <text evidence="1 13">Belongs to the RuvC family.</text>
</comment>
<dbReference type="GO" id="GO:0048476">
    <property type="term" value="C:Holliday junction resolvase complex"/>
    <property type="evidence" value="ECO:0007669"/>
    <property type="project" value="UniProtKB-UniRule"/>
</dbReference>
<keyword evidence="7 13" id="KW-0378">Hydrolase</keyword>
<gene>
    <name evidence="13 15" type="primary">ruvC</name>
    <name evidence="15" type="ORF">AOQ87_01275</name>
</gene>
<evidence type="ECO:0000256" key="4">
    <source>
        <dbReference type="ARBA" id="ARBA00022723"/>
    </source>
</evidence>
<protein>
    <recommendedName>
        <fullName evidence="13 14">Crossover junction endodeoxyribonuclease RuvC</fullName>
        <ecNumber evidence="13 14">3.1.21.10</ecNumber>
    </recommendedName>
    <alternativeName>
        <fullName evidence="13">Holliday junction nuclease RuvC</fullName>
    </alternativeName>
    <alternativeName>
        <fullName evidence="13">Holliday junction resolvase RuvC</fullName>
    </alternativeName>
</protein>
<keyword evidence="16" id="KW-1185">Reference proteome</keyword>
<dbReference type="PRINTS" id="PR00696">
    <property type="entry name" value="RSOLVASERUVC"/>
</dbReference>
<name>A0A1V0HKF7_9ENTR</name>
<evidence type="ECO:0000313" key="15">
    <source>
        <dbReference type="EMBL" id="ARC53308.1"/>
    </source>
</evidence>
<keyword evidence="8 13" id="KW-0460">Magnesium</keyword>
<dbReference type="Proteomes" id="UP000242793">
    <property type="component" value="Chromosome"/>
</dbReference>
<dbReference type="InterPro" id="IPR002176">
    <property type="entry name" value="X-over_junc_endoDNase_RuvC"/>
</dbReference>
<comment type="subcellular location">
    <subcellularLocation>
        <location evidence="13">Cytoplasm</location>
    </subcellularLocation>
</comment>
<evidence type="ECO:0000256" key="3">
    <source>
        <dbReference type="ARBA" id="ARBA00022722"/>
    </source>
</evidence>
<accession>A0A1V0HKF7</accession>
<evidence type="ECO:0000256" key="14">
    <source>
        <dbReference type="NCBIfam" id="TIGR00228"/>
    </source>
</evidence>
<keyword evidence="3 13" id="KW-0540">Nuclease</keyword>
<evidence type="ECO:0000256" key="6">
    <source>
        <dbReference type="ARBA" id="ARBA00022763"/>
    </source>
</evidence>
<dbReference type="GO" id="GO:0006281">
    <property type="term" value="P:DNA repair"/>
    <property type="evidence" value="ECO:0007669"/>
    <property type="project" value="UniProtKB-UniRule"/>
</dbReference>
<proteinExistence type="inferred from homology"/>
<comment type="cofactor">
    <cofactor evidence="13">
        <name>Mg(2+)</name>
        <dbReference type="ChEBI" id="CHEBI:18420"/>
    </cofactor>
    <text evidence="13">Binds 2 Mg(2+) ion per subunit.</text>
</comment>
<keyword evidence="2 13" id="KW-0963">Cytoplasm</keyword>
<comment type="subunit">
    <text evidence="13">Homodimer which binds Holliday junction (HJ) DNA. The HJ becomes 2-fold symmetrical on binding to RuvC with unstacked arms; it has a different conformation from HJ DNA in complex with RuvA. In the full resolvosome a probable DNA-RuvA(4)-RuvB(12)-RuvC(2) complex forms which resolves the HJ.</text>
</comment>
<dbReference type="FunFam" id="3.30.420.10:FF:000002">
    <property type="entry name" value="Crossover junction endodeoxyribonuclease RuvC"/>
    <property type="match status" value="1"/>
</dbReference>
<evidence type="ECO:0000256" key="10">
    <source>
        <dbReference type="ARBA" id="ARBA00023172"/>
    </source>
</evidence>
<keyword evidence="5 13" id="KW-0255">Endonuclease</keyword>
<evidence type="ECO:0000256" key="11">
    <source>
        <dbReference type="ARBA" id="ARBA00023204"/>
    </source>
</evidence>
<dbReference type="NCBIfam" id="TIGR00228">
    <property type="entry name" value="ruvC"/>
    <property type="match status" value="1"/>
</dbReference>
<evidence type="ECO:0000256" key="13">
    <source>
        <dbReference type="HAMAP-Rule" id="MF_00034"/>
    </source>
</evidence>
<keyword evidence="4 13" id="KW-0479">Metal-binding</keyword>
<feature type="active site" evidence="13">
    <location>
        <position position="140"/>
    </location>
</feature>
<feature type="binding site" evidence="13">
    <location>
        <position position="140"/>
    </location>
    <ligand>
        <name>Mg(2+)</name>
        <dbReference type="ChEBI" id="CHEBI:18420"/>
        <label>1</label>
    </ligand>
</feature>
<keyword evidence="11 13" id="KW-0234">DNA repair</keyword>
<dbReference type="GO" id="GO:0003677">
    <property type="term" value="F:DNA binding"/>
    <property type="evidence" value="ECO:0007669"/>
    <property type="project" value="UniProtKB-KW"/>
</dbReference>
<evidence type="ECO:0000256" key="2">
    <source>
        <dbReference type="ARBA" id="ARBA00022490"/>
    </source>
</evidence>
<evidence type="ECO:0000256" key="7">
    <source>
        <dbReference type="ARBA" id="ARBA00022801"/>
    </source>
</evidence>
<feature type="binding site" evidence="13">
    <location>
        <position position="8"/>
    </location>
    <ligand>
        <name>Mg(2+)</name>
        <dbReference type="ChEBI" id="CHEBI:18420"/>
        <label>1</label>
    </ligand>
</feature>
<dbReference type="STRING" id="428411.AOQ87_01275"/>
<dbReference type="InterPro" id="IPR020563">
    <property type="entry name" value="X-over_junc_endoDNase_Mg_BS"/>
</dbReference>
<dbReference type="PROSITE" id="PS01321">
    <property type="entry name" value="RUVC"/>
    <property type="match status" value="1"/>
</dbReference>
<dbReference type="GO" id="GO:0006310">
    <property type="term" value="P:DNA recombination"/>
    <property type="evidence" value="ECO:0007669"/>
    <property type="project" value="UniProtKB-UniRule"/>
</dbReference>
<dbReference type="KEGG" id="rped:AOQ87_01275"/>
<dbReference type="PANTHER" id="PTHR30194">
    <property type="entry name" value="CROSSOVER JUNCTION ENDODEOXYRIBONUCLEASE RUVC"/>
    <property type="match status" value="1"/>
</dbReference>
<dbReference type="HAMAP" id="MF_00034">
    <property type="entry name" value="RuvC"/>
    <property type="match status" value="1"/>
</dbReference>
<dbReference type="RefSeq" id="WP_080626542.1">
    <property type="nucleotide sequence ID" value="NZ_CP012839.1"/>
</dbReference>
<dbReference type="CDD" id="cd16962">
    <property type="entry name" value="RuvC"/>
    <property type="match status" value="1"/>
</dbReference>
<comment type="catalytic activity">
    <reaction evidence="12 13">
        <text>Endonucleolytic cleavage at a junction such as a reciprocal single-stranded crossover between two homologous DNA duplexes (Holliday junction).</text>
        <dbReference type="EC" id="3.1.21.10"/>
    </reaction>
</comment>
<keyword evidence="10 13" id="KW-0233">DNA recombination</keyword>
<evidence type="ECO:0000256" key="12">
    <source>
        <dbReference type="ARBA" id="ARBA00029354"/>
    </source>
</evidence>
<sequence length="159" mass="17752">MDTVLGIDPGSHITGYGIVRKNRGQILYIDGGYIKSRLILDIPRRLKIIYDGIQNVIREYRPNIFVVEQIFVSKNVSSALKLGQAKAVTILAAVNNRLPVFEYSTKQVRKSVVGTGSAKKEQIQRAVHTILKLSFYPQQDVADALAVAIAHTLSERYIK</sequence>
<dbReference type="PANTHER" id="PTHR30194:SF3">
    <property type="entry name" value="CROSSOVER JUNCTION ENDODEOXYRIBONUCLEASE RUVC"/>
    <property type="match status" value="1"/>
</dbReference>
<feature type="binding site" evidence="13">
    <location>
        <position position="68"/>
    </location>
    <ligand>
        <name>Mg(2+)</name>
        <dbReference type="ChEBI" id="CHEBI:18420"/>
        <label>2</label>
    </ligand>
</feature>
<dbReference type="AlphaFoldDB" id="A0A1V0HKF7"/>
<dbReference type="Pfam" id="PF02075">
    <property type="entry name" value="RuvC"/>
    <property type="match status" value="1"/>
</dbReference>
<comment type="function">
    <text evidence="13">The RuvA-RuvB-RuvC complex processes Holliday junction (HJ) DNA during genetic recombination and DNA repair. Endonuclease that resolves HJ intermediates. Cleaves cruciform DNA by making single-stranded nicks across the HJ at symmetrical positions within the homologous arms, yielding a 5'-phosphate and a 3'-hydroxyl group; requires a central core of homology in the junction. The consensus cleavage sequence is 5'-(A/T)TT(C/G)-3'. Cleavage occurs on the 3'-side of the TT dinucleotide at the point of strand exchange. HJ branch migration catalyzed by RuvA-RuvB allows RuvC to scan DNA until it finds its consensus sequence, where it cleaves and resolves the cruciform DNA.</text>
</comment>
<dbReference type="EMBL" id="CP012839">
    <property type="protein sequence ID" value="ARC53308.1"/>
    <property type="molecule type" value="Genomic_DNA"/>
</dbReference>
<keyword evidence="6 13" id="KW-0227">DNA damage</keyword>
<evidence type="ECO:0000256" key="1">
    <source>
        <dbReference type="ARBA" id="ARBA00009518"/>
    </source>
</evidence>
<dbReference type="GO" id="GO:0005737">
    <property type="term" value="C:cytoplasm"/>
    <property type="evidence" value="ECO:0007669"/>
    <property type="project" value="UniProtKB-SubCell"/>
</dbReference>
<dbReference type="InterPro" id="IPR012337">
    <property type="entry name" value="RNaseH-like_sf"/>
</dbReference>
<evidence type="ECO:0000256" key="9">
    <source>
        <dbReference type="ARBA" id="ARBA00023125"/>
    </source>
</evidence>
<evidence type="ECO:0000256" key="8">
    <source>
        <dbReference type="ARBA" id="ARBA00022842"/>
    </source>
</evidence>
<reference evidence="15 16" key="1">
    <citation type="submission" date="2015-10" db="EMBL/GenBank/DDBJ databases">
        <title>Survey of human and primate louse endosymbionts.</title>
        <authorList>
            <person name="Boyd B.M."/>
        </authorList>
    </citation>
    <scope>NUCLEOTIDE SEQUENCE [LARGE SCALE GENOMIC DNA]</scope>
    <source>
        <strain evidence="15 16">PTSK</strain>
    </source>
</reference>
<dbReference type="InterPro" id="IPR036397">
    <property type="entry name" value="RNaseH_sf"/>
</dbReference>
<organism evidence="15 16">
    <name type="scientific">Candidatus Riesia pediculischaeffi</name>
    <dbReference type="NCBI Taxonomy" id="428411"/>
    <lineage>
        <taxon>Bacteria</taxon>
        <taxon>Pseudomonadati</taxon>
        <taxon>Pseudomonadota</taxon>
        <taxon>Gammaproteobacteria</taxon>
        <taxon>Enterobacterales</taxon>
        <taxon>Enterobacteriaceae</taxon>
        <taxon>Candidatus Riesia</taxon>
    </lineage>
</organism>
<dbReference type="GO" id="GO:0000287">
    <property type="term" value="F:magnesium ion binding"/>
    <property type="evidence" value="ECO:0007669"/>
    <property type="project" value="UniProtKB-UniRule"/>
</dbReference>
<feature type="active site" evidence="13">
    <location>
        <position position="68"/>
    </location>
</feature>
<dbReference type="Gene3D" id="3.30.420.10">
    <property type="entry name" value="Ribonuclease H-like superfamily/Ribonuclease H"/>
    <property type="match status" value="1"/>
</dbReference>
<dbReference type="GO" id="GO:0008821">
    <property type="term" value="F:crossover junction DNA endonuclease activity"/>
    <property type="evidence" value="ECO:0007669"/>
    <property type="project" value="UniProtKB-UniRule"/>
</dbReference>
<evidence type="ECO:0000313" key="16">
    <source>
        <dbReference type="Proteomes" id="UP000242793"/>
    </source>
</evidence>
<dbReference type="SUPFAM" id="SSF53098">
    <property type="entry name" value="Ribonuclease H-like"/>
    <property type="match status" value="1"/>
</dbReference>
<dbReference type="EC" id="3.1.21.10" evidence="13 14"/>
<evidence type="ECO:0000256" key="5">
    <source>
        <dbReference type="ARBA" id="ARBA00022759"/>
    </source>
</evidence>